<accession>A0ABT9ZFM8</accession>
<name>A0ABT9ZFM8_9BACI</name>
<evidence type="ECO:0000313" key="1">
    <source>
        <dbReference type="EMBL" id="MDQ0231085.1"/>
    </source>
</evidence>
<organism evidence="1 2">
    <name type="scientific">Metabacillus malikii</name>
    <dbReference type="NCBI Taxonomy" id="1504265"/>
    <lineage>
        <taxon>Bacteria</taxon>
        <taxon>Bacillati</taxon>
        <taxon>Bacillota</taxon>
        <taxon>Bacilli</taxon>
        <taxon>Bacillales</taxon>
        <taxon>Bacillaceae</taxon>
        <taxon>Metabacillus</taxon>
    </lineage>
</organism>
<keyword evidence="2" id="KW-1185">Reference proteome</keyword>
<gene>
    <name evidence="1" type="ORF">J2S19_002346</name>
</gene>
<dbReference type="EMBL" id="JAUSUD010000009">
    <property type="protein sequence ID" value="MDQ0231085.1"/>
    <property type="molecule type" value="Genomic_DNA"/>
</dbReference>
<dbReference type="Proteomes" id="UP001234495">
    <property type="component" value="Unassembled WGS sequence"/>
</dbReference>
<evidence type="ECO:0000313" key="2">
    <source>
        <dbReference type="Proteomes" id="UP001234495"/>
    </source>
</evidence>
<proteinExistence type="predicted"/>
<reference evidence="1 2" key="1">
    <citation type="submission" date="2023-07" db="EMBL/GenBank/DDBJ databases">
        <title>Genomic Encyclopedia of Type Strains, Phase IV (KMG-IV): sequencing the most valuable type-strain genomes for metagenomic binning, comparative biology and taxonomic classification.</title>
        <authorList>
            <person name="Goeker M."/>
        </authorList>
    </citation>
    <scope>NUCLEOTIDE SEQUENCE [LARGE SCALE GENOMIC DNA]</scope>
    <source>
        <strain evidence="1 2">DSM 29005</strain>
    </source>
</reference>
<protein>
    <submittedName>
        <fullName evidence="1">Uncharacterized protein</fullName>
    </submittedName>
</protein>
<comment type="caution">
    <text evidence="1">The sequence shown here is derived from an EMBL/GenBank/DDBJ whole genome shotgun (WGS) entry which is preliminary data.</text>
</comment>
<sequence length="32" mass="3889">MKTKIRELKVGNVLHKGYEDQNERTKERKWSS</sequence>